<feature type="signal peptide" evidence="1">
    <location>
        <begin position="1"/>
        <end position="20"/>
    </location>
</feature>
<keyword evidence="3" id="KW-1185">Reference proteome</keyword>
<protein>
    <recommendedName>
        <fullName evidence="4">Transmembrane protein</fullName>
    </recommendedName>
</protein>
<gene>
    <name evidence="2" type="ORF">GNI_072940</name>
</gene>
<name>A0A023B743_GRENI</name>
<dbReference type="EMBL" id="AFNH02000548">
    <property type="protein sequence ID" value="EZG66986.1"/>
    <property type="molecule type" value="Genomic_DNA"/>
</dbReference>
<reference evidence="2" key="1">
    <citation type="submission" date="2013-12" db="EMBL/GenBank/DDBJ databases">
        <authorList>
            <person name="Omoto C.K."/>
            <person name="Sibley D."/>
            <person name="Venepally P."/>
            <person name="Hadjithomas M."/>
            <person name="Karamycheva S."/>
            <person name="Brunk B."/>
            <person name="Roos D."/>
            <person name="Caler E."/>
            <person name="Lorenzi H."/>
        </authorList>
    </citation>
    <scope>NUCLEOTIDE SEQUENCE</scope>
</reference>
<dbReference type="Proteomes" id="UP000019763">
    <property type="component" value="Unassembled WGS sequence"/>
</dbReference>
<proteinExistence type="predicted"/>
<evidence type="ECO:0000313" key="2">
    <source>
        <dbReference type="EMBL" id="EZG66986.1"/>
    </source>
</evidence>
<dbReference type="GeneID" id="22912658"/>
<dbReference type="RefSeq" id="XP_011130373.1">
    <property type="nucleotide sequence ID" value="XM_011132071.1"/>
</dbReference>
<comment type="caution">
    <text evidence="2">The sequence shown here is derived from an EMBL/GenBank/DDBJ whole genome shotgun (WGS) entry which is preliminary data.</text>
</comment>
<organism evidence="2 3">
    <name type="scientific">Gregarina niphandrodes</name>
    <name type="common">Septate eugregarine</name>
    <dbReference type="NCBI Taxonomy" id="110365"/>
    <lineage>
        <taxon>Eukaryota</taxon>
        <taxon>Sar</taxon>
        <taxon>Alveolata</taxon>
        <taxon>Apicomplexa</taxon>
        <taxon>Conoidasida</taxon>
        <taxon>Gregarinasina</taxon>
        <taxon>Eugregarinorida</taxon>
        <taxon>Gregarinidae</taxon>
        <taxon>Gregarina</taxon>
    </lineage>
</organism>
<keyword evidence="1" id="KW-0732">Signal</keyword>
<evidence type="ECO:0008006" key="4">
    <source>
        <dbReference type="Google" id="ProtNLM"/>
    </source>
</evidence>
<sequence>MCPRLSLTLCWISVIRVVWTSVPDFQSFEFAADYKAYWLNGIEHERVQRYNDLMKSVPEEAVVDFNTFDLVVESRLTETS</sequence>
<feature type="chain" id="PRO_5001511587" description="Transmembrane protein" evidence="1">
    <location>
        <begin position="21"/>
        <end position="80"/>
    </location>
</feature>
<accession>A0A023B743</accession>
<dbReference type="AlphaFoldDB" id="A0A023B743"/>
<dbReference type="VEuPathDB" id="CryptoDB:GNI_072940"/>
<evidence type="ECO:0000313" key="3">
    <source>
        <dbReference type="Proteomes" id="UP000019763"/>
    </source>
</evidence>
<evidence type="ECO:0000256" key="1">
    <source>
        <dbReference type="SAM" id="SignalP"/>
    </source>
</evidence>